<name>A0A8S0W0J9_CYCAE</name>
<reference evidence="3 4" key="1">
    <citation type="submission" date="2020-01" db="EMBL/GenBank/DDBJ databases">
        <authorList>
            <person name="Gupta K D."/>
        </authorList>
    </citation>
    <scope>NUCLEOTIDE SEQUENCE [LARGE SCALE GENOMIC DNA]</scope>
</reference>
<feature type="region of interest" description="Disordered" evidence="1">
    <location>
        <begin position="1"/>
        <end position="62"/>
    </location>
</feature>
<dbReference type="AlphaFoldDB" id="A0A8S0W0J9"/>
<feature type="compositionally biased region" description="Polar residues" evidence="1">
    <location>
        <begin position="43"/>
        <end position="52"/>
    </location>
</feature>
<feature type="compositionally biased region" description="Polar residues" evidence="1">
    <location>
        <begin position="1"/>
        <end position="11"/>
    </location>
</feature>
<evidence type="ECO:0000313" key="4">
    <source>
        <dbReference type="Proteomes" id="UP000467700"/>
    </source>
</evidence>
<accession>A0A8S0W0J9</accession>
<feature type="region of interest" description="Disordered" evidence="1">
    <location>
        <begin position="77"/>
        <end position="103"/>
    </location>
</feature>
<evidence type="ECO:0000313" key="3">
    <source>
        <dbReference type="EMBL" id="CAA7270374.1"/>
    </source>
</evidence>
<dbReference type="EMBL" id="CACVBS010000090">
    <property type="protein sequence ID" value="CAA7270374.1"/>
    <property type="molecule type" value="Genomic_DNA"/>
</dbReference>
<dbReference type="OrthoDB" id="3257342at2759"/>
<dbReference type="InterPro" id="IPR045341">
    <property type="entry name" value="DUF6532"/>
</dbReference>
<evidence type="ECO:0000256" key="1">
    <source>
        <dbReference type="SAM" id="MobiDB-lite"/>
    </source>
</evidence>
<feature type="compositionally biased region" description="Low complexity" evidence="1">
    <location>
        <begin position="26"/>
        <end position="41"/>
    </location>
</feature>
<organism evidence="3 4">
    <name type="scientific">Cyclocybe aegerita</name>
    <name type="common">Black poplar mushroom</name>
    <name type="synonym">Agrocybe aegerita</name>
    <dbReference type="NCBI Taxonomy" id="1973307"/>
    <lineage>
        <taxon>Eukaryota</taxon>
        <taxon>Fungi</taxon>
        <taxon>Dikarya</taxon>
        <taxon>Basidiomycota</taxon>
        <taxon>Agaricomycotina</taxon>
        <taxon>Agaricomycetes</taxon>
        <taxon>Agaricomycetidae</taxon>
        <taxon>Agaricales</taxon>
        <taxon>Agaricineae</taxon>
        <taxon>Bolbitiaceae</taxon>
        <taxon>Cyclocybe</taxon>
    </lineage>
</organism>
<dbReference type="Proteomes" id="UP000467700">
    <property type="component" value="Unassembled WGS sequence"/>
</dbReference>
<dbReference type="Pfam" id="PF20149">
    <property type="entry name" value="DUF6532"/>
    <property type="match status" value="1"/>
</dbReference>
<gene>
    <name evidence="3" type="ORF">AAE3_LOCUS12646</name>
</gene>
<comment type="caution">
    <text evidence="3">The sequence shown here is derived from an EMBL/GenBank/DDBJ whole genome shotgun (WGS) entry which is preliminary data.</text>
</comment>
<keyword evidence="4" id="KW-1185">Reference proteome</keyword>
<feature type="compositionally biased region" description="Acidic residues" evidence="1">
    <location>
        <begin position="92"/>
        <end position="103"/>
    </location>
</feature>
<protein>
    <recommendedName>
        <fullName evidence="2">DUF6532 domain-containing protein</fullName>
    </recommendedName>
</protein>
<sequence>MNCTSRATSSAAVVPVGSTATAPQLSTPAAATRSGTGRARTMTLKQQQNVAQQAEKEDSAQKQAYTEALRAQQKHEEINGFNKEKNNLSSIDVDDTLGPESEDDETLENMLFSSITVVPRPVQHSRNAPKPSDQASLDMIHVGTLPMNKKQGPVLIHRFTGPSKKYPTQDKYLVTPSAPQTLLVRNTPIGPYTPHIQAVYGCPDGSSYHSHIHVPEAEFGTAPTGLHFAEPIVYEYPNAHPDLENFPCSAAHTGQDCVAPQQATPSLEVCDERGIRVELDEKIFKLIGACASQTRGQLKTTSKPYVLPSYSIDGSTGKCDICDWVEHLLDSARFIYKARFTDPEAKTGIFRASILQVIINKMWFRNKDDEGVIHPEFLEDDMLALPTLALALTIVENNLDDSDDEWVTGEQSDVPFTMAAYKSKYQAHLQQLTDFARKMKEAEIIPQLCRHMLKAARKHACIEDATGVGSTNELADADIEAAKREWEDLVLSDDK</sequence>
<proteinExistence type="predicted"/>
<feature type="domain" description="DUF6532" evidence="2">
    <location>
        <begin position="268"/>
        <end position="435"/>
    </location>
</feature>
<evidence type="ECO:0000259" key="2">
    <source>
        <dbReference type="Pfam" id="PF20149"/>
    </source>
</evidence>
<feature type="compositionally biased region" description="Basic and acidic residues" evidence="1">
    <location>
        <begin position="77"/>
        <end position="86"/>
    </location>
</feature>